<organism evidence="7 8">
    <name type="scientific">Phenylobacterium hankyongense</name>
    <dbReference type="NCBI Taxonomy" id="1813876"/>
    <lineage>
        <taxon>Bacteria</taxon>
        <taxon>Pseudomonadati</taxon>
        <taxon>Pseudomonadota</taxon>
        <taxon>Alphaproteobacteria</taxon>
        <taxon>Caulobacterales</taxon>
        <taxon>Caulobacteraceae</taxon>
        <taxon>Phenylobacterium</taxon>
    </lineage>
</organism>
<evidence type="ECO:0000256" key="3">
    <source>
        <dbReference type="ARBA" id="ARBA00023143"/>
    </source>
</evidence>
<feature type="domain" description="Flagellin N-terminal" evidence="5">
    <location>
        <begin position="6"/>
        <end position="142"/>
    </location>
</feature>
<dbReference type="GO" id="GO:0005198">
    <property type="term" value="F:structural molecule activity"/>
    <property type="evidence" value="ECO:0007669"/>
    <property type="project" value="UniProtKB-UniRule"/>
</dbReference>
<dbReference type="AlphaFoldDB" id="A0A328B3D6"/>
<evidence type="ECO:0000313" key="8">
    <source>
        <dbReference type="Proteomes" id="UP000249842"/>
    </source>
</evidence>
<name>A0A328B3D6_9CAUL</name>
<dbReference type="Proteomes" id="UP000249842">
    <property type="component" value="Unassembled WGS sequence"/>
</dbReference>
<protein>
    <recommendedName>
        <fullName evidence="4">Flagellin</fullName>
    </recommendedName>
</protein>
<evidence type="ECO:0000256" key="1">
    <source>
        <dbReference type="ARBA" id="ARBA00005709"/>
    </source>
</evidence>
<dbReference type="InterPro" id="IPR001029">
    <property type="entry name" value="Flagellin_N"/>
</dbReference>
<dbReference type="EMBL" id="QFYP01000001">
    <property type="protein sequence ID" value="RAK61347.1"/>
    <property type="molecule type" value="Genomic_DNA"/>
</dbReference>
<dbReference type="OrthoDB" id="7328309at2"/>
<dbReference type="Pfam" id="PF00700">
    <property type="entry name" value="Flagellin_C"/>
    <property type="match status" value="1"/>
</dbReference>
<comment type="subcellular location">
    <subcellularLocation>
        <location evidence="4">Secreted</location>
    </subcellularLocation>
    <subcellularLocation>
        <location evidence="4">Bacterial flagellum</location>
    </subcellularLocation>
</comment>
<evidence type="ECO:0000313" key="7">
    <source>
        <dbReference type="EMBL" id="RAK61347.1"/>
    </source>
</evidence>
<evidence type="ECO:0000259" key="5">
    <source>
        <dbReference type="Pfam" id="PF00669"/>
    </source>
</evidence>
<comment type="similarity">
    <text evidence="1 4">Belongs to the bacterial flagellin family.</text>
</comment>
<comment type="subunit">
    <text evidence="2">In C.crescentus, the flagellar filament is composed of multiple flagellins of 29 kDa; 27 kDa and 25 kDa.</text>
</comment>
<dbReference type="PANTHER" id="PTHR42792:SF2">
    <property type="entry name" value="FLAGELLIN"/>
    <property type="match status" value="1"/>
</dbReference>
<dbReference type="SUPFAM" id="SSF64518">
    <property type="entry name" value="Phase 1 flagellin"/>
    <property type="match status" value="1"/>
</dbReference>
<evidence type="ECO:0000259" key="6">
    <source>
        <dbReference type="Pfam" id="PF00700"/>
    </source>
</evidence>
<keyword evidence="3 4" id="KW-0975">Bacterial flagellum</keyword>
<evidence type="ECO:0000256" key="4">
    <source>
        <dbReference type="RuleBase" id="RU362073"/>
    </source>
</evidence>
<comment type="function">
    <text evidence="4">Flagellin is the subunit protein which polymerizes to form the filaments of bacterial flagella.</text>
</comment>
<keyword evidence="4" id="KW-0964">Secreted</keyword>
<sequence>MPFNSVNTNVGAMVALQNLNSTQAELATTQTRINTGLKVSSAKDNGAIWAIAQNQRATSQALNSVKESLQRGQSTVDVAISAGETVSDLLLQMKEKALAASDTTLDVNSRVALNDDFVSLRDQISKAVNNADFNGANMVKGTAPTTIQALANGDGTAVITVQAQSLDLGTGALSGIAATDSISTQTLAQNMIAQVNTAIINVSSALSKLGTGSKSLASHLTFIGKLQDSVDAGVGNLVDADLAKESAKLQALQTKQQLGIQALSIANQSSSVLMSLFR</sequence>
<feature type="domain" description="Flagellin C-terminal" evidence="6">
    <location>
        <begin position="193"/>
        <end position="276"/>
    </location>
</feature>
<evidence type="ECO:0000256" key="2">
    <source>
        <dbReference type="ARBA" id="ARBA00011829"/>
    </source>
</evidence>
<dbReference type="RefSeq" id="WP_111458639.1">
    <property type="nucleotide sequence ID" value="NZ_QFYP01000001.1"/>
</dbReference>
<reference evidence="8" key="1">
    <citation type="submission" date="2018-05" db="EMBL/GenBank/DDBJ databases">
        <authorList>
            <person name="Li X."/>
        </authorList>
    </citation>
    <scope>NUCLEOTIDE SEQUENCE [LARGE SCALE GENOMIC DNA]</scope>
    <source>
        <strain evidence="8">HKS-05</strain>
    </source>
</reference>
<dbReference type="GO" id="GO:0005576">
    <property type="term" value="C:extracellular region"/>
    <property type="evidence" value="ECO:0007669"/>
    <property type="project" value="UniProtKB-SubCell"/>
</dbReference>
<dbReference type="InterPro" id="IPR001492">
    <property type="entry name" value="Flagellin"/>
</dbReference>
<keyword evidence="7" id="KW-0966">Cell projection</keyword>
<dbReference type="GO" id="GO:0009288">
    <property type="term" value="C:bacterial-type flagellum"/>
    <property type="evidence" value="ECO:0007669"/>
    <property type="project" value="UniProtKB-SubCell"/>
</dbReference>
<keyword evidence="7" id="KW-0282">Flagellum</keyword>
<dbReference type="Pfam" id="PF00669">
    <property type="entry name" value="Flagellin_N"/>
    <property type="match status" value="1"/>
</dbReference>
<gene>
    <name evidence="7" type="ORF">DJ021_16825</name>
</gene>
<dbReference type="Gene3D" id="1.20.1330.10">
    <property type="entry name" value="f41 fragment of flagellin, N-terminal domain"/>
    <property type="match status" value="1"/>
</dbReference>
<dbReference type="PANTHER" id="PTHR42792">
    <property type="entry name" value="FLAGELLIN"/>
    <property type="match status" value="1"/>
</dbReference>
<dbReference type="InterPro" id="IPR046358">
    <property type="entry name" value="Flagellin_C"/>
</dbReference>
<comment type="caution">
    <text evidence="7">The sequence shown here is derived from an EMBL/GenBank/DDBJ whole genome shotgun (WGS) entry which is preliminary data.</text>
</comment>
<accession>A0A328B3D6</accession>
<proteinExistence type="inferred from homology"/>
<keyword evidence="8" id="KW-1185">Reference proteome</keyword>
<keyword evidence="7" id="KW-0969">Cilium</keyword>